<keyword evidence="10" id="KW-0865">Zymogen</keyword>
<reference evidence="12 14" key="1">
    <citation type="submission" date="2008-03" db="EMBL/GenBank/DDBJ databases">
        <title>Annotation of Ixodes scapularis.</title>
        <authorList>
            <consortium name="Ixodes scapularis Genome Project Consortium"/>
            <person name="Caler E."/>
            <person name="Hannick L.I."/>
            <person name="Bidwell S."/>
            <person name="Joardar V."/>
            <person name="Thiagarajan M."/>
            <person name="Amedeo P."/>
            <person name="Galinsky K.J."/>
            <person name="Schobel S."/>
            <person name="Inman J."/>
            <person name="Hostetler J."/>
            <person name="Miller J."/>
            <person name="Hammond M."/>
            <person name="Megy K."/>
            <person name="Lawson D."/>
            <person name="Kodira C."/>
            <person name="Sutton G."/>
            <person name="Meyer J."/>
            <person name="Hill C.A."/>
            <person name="Birren B."/>
            <person name="Nene V."/>
            <person name="Collins F."/>
            <person name="Alarcon-Chaidez F."/>
            <person name="Wikel S."/>
            <person name="Strausberg R."/>
        </authorList>
    </citation>
    <scope>NUCLEOTIDE SEQUENCE [LARGE SCALE GENOMIC DNA]</scope>
    <source>
        <strain evidence="14">Wikel</strain>
        <strain evidence="12">Wikel colony</strain>
    </source>
</reference>
<dbReference type="Proteomes" id="UP000001555">
    <property type="component" value="Unassembled WGS sequence"/>
</dbReference>
<dbReference type="AlphaFoldDB" id="B7P582"/>
<organism>
    <name type="scientific">Ixodes scapularis</name>
    <name type="common">Black-legged tick</name>
    <name type="synonym">Deer tick</name>
    <dbReference type="NCBI Taxonomy" id="6945"/>
    <lineage>
        <taxon>Eukaryota</taxon>
        <taxon>Metazoa</taxon>
        <taxon>Ecdysozoa</taxon>
        <taxon>Arthropoda</taxon>
        <taxon>Chelicerata</taxon>
        <taxon>Arachnida</taxon>
        <taxon>Acari</taxon>
        <taxon>Parasitiformes</taxon>
        <taxon>Ixodida</taxon>
        <taxon>Ixodoidea</taxon>
        <taxon>Ixodidae</taxon>
        <taxon>Ixodinae</taxon>
        <taxon>Ixodes</taxon>
    </lineage>
</organism>
<evidence type="ECO:0000256" key="5">
    <source>
        <dbReference type="ARBA" id="ARBA00022723"/>
    </source>
</evidence>
<evidence type="ECO:0000256" key="9">
    <source>
        <dbReference type="ARBA" id="ARBA00023049"/>
    </source>
</evidence>
<evidence type="ECO:0000256" key="11">
    <source>
        <dbReference type="ARBA" id="ARBA00023180"/>
    </source>
</evidence>
<dbReference type="VEuPathDB" id="VectorBase:ISCI001343"/>
<keyword evidence="8" id="KW-0862">Zinc</keyword>
<dbReference type="InParanoid" id="B7P582"/>
<evidence type="ECO:0000313" key="12">
    <source>
        <dbReference type="EMBL" id="EEC01754.1"/>
    </source>
</evidence>
<reference evidence="13" key="2">
    <citation type="submission" date="2020-05" db="UniProtKB">
        <authorList>
            <consortium name="EnsemblMetazoa"/>
        </authorList>
    </citation>
    <scope>IDENTIFICATION</scope>
    <source>
        <strain evidence="13">wikel</strain>
    </source>
</reference>
<evidence type="ECO:0000256" key="4">
    <source>
        <dbReference type="ARBA" id="ARBA00022670"/>
    </source>
</evidence>
<evidence type="ECO:0000313" key="13">
    <source>
        <dbReference type="EnsemblMetazoa" id="ISCW001343-PA"/>
    </source>
</evidence>
<dbReference type="EMBL" id="DS639759">
    <property type="protein sequence ID" value="EEC01754.1"/>
    <property type="molecule type" value="Genomic_DNA"/>
</dbReference>
<keyword evidence="6" id="KW-0732">Signal</keyword>
<dbReference type="Gene3D" id="3.40.630.10">
    <property type="entry name" value="Zn peptidases"/>
    <property type="match status" value="1"/>
</dbReference>
<dbReference type="EnsemblMetazoa" id="ISCW001343-RA">
    <property type="protein sequence ID" value="ISCW001343-PA"/>
    <property type="gene ID" value="ISCW001343"/>
</dbReference>
<keyword evidence="11" id="KW-0325">Glycoprotein</keyword>
<comment type="subcellular location">
    <subcellularLocation>
        <location evidence="1">Secreted</location>
    </subcellularLocation>
</comment>
<keyword evidence="3" id="KW-0964">Secreted</keyword>
<dbReference type="PANTHER" id="PTHR12053">
    <property type="entry name" value="PROTEASE FAMILY M28 PLASMA GLUTAMATE CARBOXYPEPTIDASE-RELATED"/>
    <property type="match status" value="1"/>
</dbReference>
<dbReference type="HOGENOM" id="CLU_1995097_0_0_1"/>
<dbReference type="GO" id="GO:0005576">
    <property type="term" value="C:extracellular region"/>
    <property type="evidence" value="ECO:0007669"/>
    <property type="project" value="UniProtKB-SubCell"/>
</dbReference>
<gene>
    <name evidence="12" type="ORF">IscW_ISCW001343</name>
</gene>
<name>B7P582_IXOSC</name>
<evidence type="ECO:0000256" key="3">
    <source>
        <dbReference type="ARBA" id="ARBA00022525"/>
    </source>
</evidence>
<comment type="similarity">
    <text evidence="2">Belongs to the peptidase M28 family.</text>
</comment>
<dbReference type="PANTHER" id="PTHR12053:SF3">
    <property type="entry name" value="CARBOXYPEPTIDASE Q"/>
    <property type="match status" value="1"/>
</dbReference>
<proteinExistence type="inferred from homology"/>
<evidence type="ECO:0000256" key="6">
    <source>
        <dbReference type="ARBA" id="ARBA00022729"/>
    </source>
</evidence>
<dbReference type="EMBL" id="ABJB010319397">
    <property type="status" value="NOT_ANNOTATED_CDS"/>
    <property type="molecule type" value="Genomic_DNA"/>
</dbReference>
<evidence type="ECO:0000256" key="8">
    <source>
        <dbReference type="ARBA" id="ARBA00022833"/>
    </source>
</evidence>
<keyword evidence="5" id="KW-0479">Metal-binding</keyword>
<evidence type="ECO:0000256" key="10">
    <source>
        <dbReference type="ARBA" id="ARBA00023145"/>
    </source>
</evidence>
<keyword evidence="9" id="KW-0482">Metalloprotease</keyword>
<dbReference type="VEuPathDB" id="VectorBase:ISCW001343"/>
<protein>
    <submittedName>
        <fullName evidence="12 13">Uncharacterized protein</fullName>
    </submittedName>
</protein>
<evidence type="ECO:0000256" key="2">
    <source>
        <dbReference type="ARBA" id="ARBA00010918"/>
    </source>
</evidence>
<dbReference type="PaxDb" id="6945-B7P582"/>
<accession>B7P582</accession>
<evidence type="ECO:0000256" key="1">
    <source>
        <dbReference type="ARBA" id="ARBA00004613"/>
    </source>
</evidence>
<keyword evidence="14" id="KW-1185">Reference proteome</keyword>
<dbReference type="GO" id="GO:0070573">
    <property type="term" value="F:metallodipeptidase activity"/>
    <property type="evidence" value="ECO:0007669"/>
    <property type="project" value="InterPro"/>
</dbReference>
<keyword evidence="7" id="KW-0378">Hydrolase</keyword>
<evidence type="ECO:0000313" key="14">
    <source>
        <dbReference type="Proteomes" id="UP000001555"/>
    </source>
</evidence>
<evidence type="ECO:0000256" key="7">
    <source>
        <dbReference type="ARBA" id="ARBA00022801"/>
    </source>
</evidence>
<sequence>MVQFVDKYSERILGSATLEKSIDHLVEKLRLDRFQDVHTEDVLAVRWKRQGEVARLIKPGVPPAQDPGTGRLREEVQVYLKLEPGDPEQVVSRNIVADWMGTKYPKEVGGVFECVELTAGRAAQL</sequence>
<dbReference type="InterPro" id="IPR039866">
    <property type="entry name" value="CPQ"/>
</dbReference>
<keyword evidence="4" id="KW-0645">Protease</keyword>
<dbReference type="EMBL" id="ABJB010653325">
    <property type="status" value="NOT_ANNOTATED_CDS"/>
    <property type="molecule type" value="Genomic_DNA"/>
</dbReference>
<dbReference type="GO" id="GO:0006508">
    <property type="term" value="P:proteolysis"/>
    <property type="evidence" value="ECO:0007669"/>
    <property type="project" value="UniProtKB-KW"/>
</dbReference>
<dbReference type="GO" id="GO:0046872">
    <property type="term" value="F:metal ion binding"/>
    <property type="evidence" value="ECO:0007669"/>
    <property type="project" value="UniProtKB-KW"/>
</dbReference>
<dbReference type="Gene3D" id="3.50.30.30">
    <property type="match status" value="1"/>
</dbReference>